<organism evidence="1 2">
    <name type="scientific">Paramecium primaurelia</name>
    <dbReference type="NCBI Taxonomy" id="5886"/>
    <lineage>
        <taxon>Eukaryota</taxon>
        <taxon>Sar</taxon>
        <taxon>Alveolata</taxon>
        <taxon>Ciliophora</taxon>
        <taxon>Intramacronucleata</taxon>
        <taxon>Oligohymenophorea</taxon>
        <taxon>Peniculida</taxon>
        <taxon>Parameciidae</taxon>
        <taxon>Paramecium</taxon>
    </lineage>
</organism>
<sequence length="320" mass="37747">MLADTLKFQVLTRILFLYIKLLQIVPIMYVQTSSYQILLMIGQGSAHLVDKAKNNLAQKVFAQKMEKYKFKVQLKARLKSQKSQIRQKEFHIQQNMERLHTIKDFLQCHNQIVSYRFSQTLRFFFILYIDYRIKYHQKLEQAHQKILPLNVKPDNIMVTKILVKYSKEQLLKPSNLLQFKILQNVLVGSYNFASRASYQGEYLGYEDDSTRKNGKLPLSQKASMKSKDLDIRQIGDMMTSLFNTTQKFLLEFSKLMLQIDDLKHVKCQNTCKLRIIYQNVKKPNDGLIFDLFSQLILQPTGKLGNYSYSSCKTIFQQRFY</sequence>
<keyword evidence="2" id="KW-1185">Reference proteome</keyword>
<proteinExistence type="predicted"/>
<accession>A0A8S1PZM3</accession>
<dbReference type="Proteomes" id="UP000688137">
    <property type="component" value="Unassembled WGS sequence"/>
</dbReference>
<evidence type="ECO:0000313" key="1">
    <source>
        <dbReference type="EMBL" id="CAD8108099.1"/>
    </source>
</evidence>
<gene>
    <name evidence="1" type="ORF">PPRIM_AZ9-3.1.T1360008</name>
</gene>
<name>A0A8S1PZM3_PARPR</name>
<dbReference type="AlphaFoldDB" id="A0A8S1PZM3"/>
<evidence type="ECO:0000313" key="2">
    <source>
        <dbReference type="Proteomes" id="UP000688137"/>
    </source>
</evidence>
<dbReference type="EMBL" id="CAJJDM010000139">
    <property type="protein sequence ID" value="CAD8108099.1"/>
    <property type="molecule type" value="Genomic_DNA"/>
</dbReference>
<protein>
    <submittedName>
        <fullName evidence="1">Uncharacterized protein</fullName>
    </submittedName>
</protein>
<reference evidence="1" key="1">
    <citation type="submission" date="2021-01" db="EMBL/GenBank/DDBJ databases">
        <authorList>
            <consortium name="Genoscope - CEA"/>
            <person name="William W."/>
        </authorList>
    </citation>
    <scope>NUCLEOTIDE SEQUENCE</scope>
</reference>
<comment type="caution">
    <text evidence="1">The sequence shown here is derived from an EMBL/GenBank/DDBJ whole genome shotgun (WGS) entry which is preliminary data.</text>
</comment>